<proteinExistence type="predicted"/>
<sequence length="103" mass="12074">MADQLRRPKASRIRVTSTLMKLQLNLPPLLVRLERGMLHPGRCPARQRMPRESSDLCWNSSRDPGRRRVITKRESFPRIQTKMLATSRNIIMAMARPKLLARW</sequence>
<dbReference type="EMBL" id="CP097508">
    <property type="protein sequence ID" value="URE13582.1"/>
    <property type="molecule type" value="Genomic_DNA"/>
</dbReference>
<evidence type="ECO:0000256" key="1">
    <source>
        <dbReference type="SAM" id="MobiDB-lite"/>
    </source>
</evidence>
<reference evidence="2" key="1">
    <citation type="submission" date="2022-05" db="EMBL/GenBank/DDBJ databases">
        <title>The Musa troglodytarum L. genome provides insights into the mechanism of non-climacteric behaviour and enrichment of carotenoids.</title>
        <authorList>
            <person name="Wang J."/>
        </authorList>
    </citation>
    <scope>NUCLEOTIDE SEQUENCE</scope>
    <source>
        <tissue evidence="2">Leaf</tissue>
    </source>
</reference>
<evidence type="ECO:0000313" key="3">
    <source>
        <dbReference type="Proteomes" id="UP001055439"/>
    </source>
</evidence>
<evidence type="ECO:0000313" key="2">
    <source>
        <dbReference type="EMBL" id="URE13582.1"/>
    </source>
</evidence>
<protein>
    <submittedName>
        <fullName evidence="2">Uncharacterized protein</fullName>
    </submittedName>
</protein>
<accession>A0A9E7KD91</accession>
<keyword evidence="3" id="KW-1185">Reference proteome</keyword>
<name>A0A9E7KD91_9LILI</name>
<organism evidence="2 3">
    <name type="scientific">Musa troglodytarum</name>
    <name type="common">fe'i banana</name>
    <dbReference type="NCBI Taxonomy" id="320322"/>
    <lineage>
        <taxon>Eukaryota</taxon>
        <taxon>Viridiplantae</taxon>
        <taxon>Streptophyta</taxon>
        <taxon>Embryophyta</taxon>
        <taxon>Tracheophyta</taxon>
        <taxon>Spermatophyta</taxon>
        <taxon>Magnoliopsida</taxon>
        <taxon>Liliopsida</taxon>
        <taxon>Zingiberales</taxon>
        <taxon>Musaceae</taxon>
        <taxon>Musa</taxon>
    </lineage>
</organism>
<feature type="region of interest" description="Disordered" evidence="1">
    <location>
        <begin position="42"/>
        <end position="63"/>
    </location>
</feature>
<dbReference type="AlphaFoldDB" id="A0A9E7KD91"/>
<dbReference type="Proteomes" id="UP001055439">
    <property type="component" value="Chromosome 6"/>
</dbReference>
<gene>
    <name evidence="2" type="ORF">MUK42_28617</name>
</gene>